<feature type="transmembrane region" description="Helical" evidence="1">
    <location>
        <begin position="6"/>
        <end position="23"/>
    </location>
</feature>
<accession>A0A8D4BP05</accession>
<keyword evidence="1" id="KW-0812">Transmembrane</keyword>
<keyword evidence="1" id="KW-1133">Transmembrane helix</keyword>
<dbReference type="KEGG" id="bmh:BMWSH_3241"/>
<proteinExistence type="predicted"/>
<gene>
    <name evidence="2" type="ORF">BMWSH_3241</name>
</gene>
<sequence>MNNLLVILNILIMLALLAGLFMMQKNMYHFQSVCLRRLD</sequence>
<name>A0A8D4BP05_PRIMW</name>
<evidence type="ECO:0000313" key="3">
    <source>
        <dbReference type="Proteomes" id="UP000001283"/>
    </source>
</evidence>
<evidence type="ECO:0000313" key="2">
    <source>
        <dbReference type="EMBL" id="AEN90123.1"/>
    </source>
</evidence>
<dbReference type="Proteomes" id="UP000001283">
    <property type="component" value="Chromosome"/>
</dbReference>
<evidence type="ECO:0000256" key="1">
    <source>
        <dbReference type="SAM" id="Phobius"/>
    </source>
</evidence>
<dbReference type="EMBL" id="CP003017">
    <property type="protein sequence ID" value="AEN90123.1"/>
    <property type="molecule type" value="Genomic_DNA"/>
</dbReference>
<protein>
    <submittedName>
        <fullName evidence="2">Uncharacterized protein</fullName>
    </submittedName>
</protein>
<dbReference type="AlphaFoldDB" id="A0A8D4BP05"/>
<keyword evidence="1" id="KW-0472">Membrane</keyword>
<organism evidence="2 3">
    <name type="scientific">Priestia megaterium (strain WSH-002)</name>
    <name type="common">Bacillus megaterium</name>
    <dbReference type="NCBI Taxonomy" id="1006007"/>
    <lineage>
        <taxon>Bacteria</taxon>
        <taxon>Bacillati</taxon>
        <taxon>Bacillota</taxon>
        <taxon>Bacilli</taxon>
        <taxon>Bacillales</taxon>
        <taxon>Bacillaceae</taxon>
        <taxon>Priestia</taxon>
    </lineage>
</organism>
<reference evidence="2 3" key="1">
    <citation type="journal article" date="2011" name="J. Bacteriol.">
        <title>Complete genome sequence of the industrial strain Bacillus megaterium WSH-002.</title>
        <authorList>
            <person name="Liu L."/>
            <person name="Li Y."/>
            <person name="Zhang J."/>
            <person name="Zou W."/>
            <person name="Zhou Z."/>
            <person name="Liu J."/>
            <person name="Li X."/>
            <person name="Wang L."/>
            <person name="Chen J."/>
        </authorList>
    </citation>
    <scope>NUCLEOTIDE SEQUENCE [LARGE SCALE GENOMIC DNA]</scope>
    <source>
        <strain evidence="2 3">WSH-002</strain>
    </source>
</reference>